<keyword evidence="6" id="KW-0633">Potassium transport</keyword>
<sequence length="479" mass="52838">MNRRMIFYTLGKMLMIEGLLMLLPCLIGMIYHEKESLAYLMIAILLCFIGKLMSLHKPQNKIIYAKEGFVVVAAAWIFLSIFGAIPFCLTGEIPSYVDAFFEIVSGFTTTGSSILTDVEALSHASLFWRSFSHWIGGMGILVFVVAFLPDANGSTLHILKAEMPGPIVGKLVSKITVSSQILYQLYTVLTILEVILLMLGGMPFFDSLLNSFGTAGTGGFAIKNASIAYYNSAYCDGIITFFMILFGINFNLIYFVAIKKFKAAFKSEELRWYLIIIFASAIAISFNILPLYHSIFEAFRYAIFQVGSIITTTGYVTADYGQWPLFSQTILVLLMFVGACAGSTGGGMKVSRIIIGVKSAIAEMKHMLHPHSVVSVVFEGKHLALSTLNNIHVYWVLYFLLFGLSLLFVSLQNIDFTSAFSAVATCFNNVGPGLGVVGPTGNFSSLTDLSKIVLSLDMLAGRLEIFPLLMFFSRSLWKK</sequence>
<dbReference type="PANTHER" id="PTHR32024">
    <property type="entry name" value="TRK SYSTEM POTASSIUM UPTAKE PROTEIN TRKG-RELATED"/>
    <property type="match status" value="1"/>
</dbReference>
<evidence type="ECO:0000256" key="1">
    <source>
        <dbReference type="ARBA" id="ARBA00004429"/>
    </source>
</evidence>
<feature type="transmembrane region" description="Helical" evidence="12">
    <location>
        <begin position="325"/>
        <end position="344"/>
    </location>
</feature>
<gene>
    <name evidence="13" type="ORF">QUV98_08585</name>
</gene>
<organism evidence="13 14">
    <name type="scientific">Massilimicrobiota timonensis</name>
    <dbReference type="NCBI Taxonomy" id="1776392"/>
    <lineage>
        <taxon>Bacteria</taxon>
        <taxon>Bacillati</taxon>
        <taxon>Bacillota</taxon>
        <taxon>Erysipelotrichia</taxon>
        <taxon>Erysipelotrichales</taxon>
        <taxon>Erysipelotrichaceae</taxon>
        <taxon>Massilimicrobiota</taxon>
    </lineage>
</organism>
<keyword evidence="3" id="KW-0813">Transport</keyword>
<dbReference type="Pfam" id="PF02386">
    <property type="entry name" value="TrkH"/>
    <property type="match status" value="1"/>
</dbReference>
<feature type="transmembrane region" description="Helical" evidence="12">
    <location>
        <begin position="391"/>
        <end position="411"/>
    </location>
</feature>
<keyword evidence="9 12" id="KW-1133">Transmembrane helix</keyword>
<keyword evidence="14" id="KW-1185">Reference proteome</keyword>
<keyword evidence="4" id="KW-1003">Cell membrane</keyword>
<keyword evidence="10" id="KW-0406">Ion transport</keyword>
<keyword evidence="5" id="KW-0997">Cell inner membrane</keyword>
<dbReference type="Proteomes" id="UP001529275">
    <property type="component" value="Unassembled WGS sequence"/>
</dbReference>
<dbReference type="RefSeq" id="WP_289527976.1">
    <property type="nucleotide sequence ID" value="NZ_JAUDCK010000032.1"/>
</dbReference>
<feature type="transmembrane region" description="Helical" evidence="12">
    <location>
        <begin position="12"/>
        <end position="31"/>
    </location>
</feature>
<feature type="transmembrane region" description="Helical" evidence="12">
    <location>
        <begin position="37"/>
        <end position="56"/>
    </location>
</feature>
<evidence type="ECO:0000256" key="2">
    <source>
        <dbReference type="ARBA" id="ARBA00009137"/>
    </source>
</evidence>
<comment type="similarity">
    <text evidence="2">Belongs to the TrkH potassium transport family.</text>
</comment>
<evidence type="ECO:0000256" key="12">
    <source>
        <dbReference type="SAM" id="Phobius"/>
    </source>
</evidence>
<reference evidence="14" key="1">
    <citation type="submission" date="2023-06" db="EMBL/GenBank/DDBJ databases">
        <title>Identification and characterization of horizontal gene transfer across gut microbiota members of farm animals based on homology search.</title>
        <authorList>
            <person name="Zeman M."/>
            <person name="Kubasova T."/>
            <person name="Jahodarova E."/>
            <person name="Nykrynova M."/>
            <person name="Rychlik I."/>
        </authorList>
    </citation>
    <scope>NUCLEOTIDE SEQUENCE [LARGE SCALE GENOMIC DNA]</scope>
    <source>
        <strain evidence="14">ET341</strain>
    </source>
</reference>
<feature type="transmembrane region" description="Helical" evidence="12">
    <location>
        <begin position="238"/>
        <end position="258"/>
    </location>
</feature>
<evidence type="ECO:0000256" key="7">
    <source>
        <dbReference type="ARBA" id="ARBA00022692"/>
    </source>
</evidence>
<evidence type="ECO:0000313" key="14">
    <source>
        <dbReference type="Proteomes" id="UP001529275"/>
    </source>
</evidence>
<evidence type="ECO:0000256" key="6">
    <source>
        <dbReference type="ARBA" id="ARBA00022538"/>
    </source>
</evidence>
<dbReference type="EMBL" id="JAUDCK010000032">
    <property type="protein sequence ID" value="MDM8196370.1"/>
    <property type="molecule type" value="Genomic_DNA"/>
</dbReference>
<evidence type="ECO:0000256" key="10">
    <source>
        <dbReference type="ARBA" id="ARBA00023065"/>
    </source>
</evidence>
<protein>
    <submittedName>
        <fullName evidence="13">TrkH family potassium uptake protein</fullName>
    </submittedName>
</protein>
<evidence type="ECO:0000313" key="13">
    <source>
        <dbReference type="EMBL" id="MDM8196370.1"/>
    </source>
</evidence>
<evidence type="ECO:0000256" key="5">
    <source>
        <dbReference type="ARBA" id="ARBA00022519"/>
    </source>
</evidence>
<feature type="transmembrane region" description="Helical" evidence="12">
    <location>
        <begin position="452"/>
        <end position="472"/>
    </location>
</feature>
<evidence type="ECO:0000256" key="8">
    <source>
        <dbReference type="ARBA" id="ARBA00022958"/>
    </source>
</evidence>
<keyword evidence="8" id="KW-0630">Potassium</keyword>
<evidence type="ECO:0000256" key="4">
    <source>
        <dbReference type="ARBA" id="ARBA00022475"/>
    </source>
</evidence>
<feature type="transmembrane region" description="Helical" evidence="12">
    <location>
        <begin position="270"/>
        <end position="292"/>
    </location>
</feature>
<evidence type="ECO:0000256" key="9">
    <source>
        <dbReference type="ARBA" id="ARBA00022989"/>
    </source>
</evidence>
<name>A0ABT7UJP2_9FIRM</name>
<feature type="transmembrane region" description="Helical" evidence="12">
    <location>
        <begin position="131"/>
        <end position="148"/>
    </location>
</feature>
<dbReference type="InterPro" id="IPR004772">
    <property type="entry name" value="TrkH"/>
</dbReference>
<feature type="transmembrane region" description="Helical" evidence="12">
    <location>
        <begin position="68"/>
        <end position="87"/>
    </location>
</feature>
<comment type="subcellular location">
    <subcellularLocation>
        <location evidence="1">Cell inner membrane</location>
        <topology evidence="1">Multi-pass membrane protein</topology>
    </subcellularLocation>
</comment>
<dbReference type="PANTHER" id="PTHR32024:SF2">
    <property type="entry name" value="TRK SYSTEM POTASSIUM UPTAKE PROTEIN TRKG-RELATED"/>
    <property type="match status" value="1"/>
</dbReference>
<comment type="caution">
    <text evidence="13">The sequence shown here is derived from an EMBL/GenBank/DDBJ whole genome shotgun (WGS) entry which is preliminary data.</text>
</comment>
<dbReference type="InterPro" id="IPR003445">
    <property type="entry name" value="Cat_transpt"/>
</dbReference>
<evidence type="ECO:0000256" key="3">
    <source>
        <dbReference type="ARBA" id="ARBA00022448"/>
    </source>
</evidence>
<feature type="transmembrane region" description="Helical" evidence="12">
    <location>
        <begin position="181"/>
        <end position="205"/>
    </location>
</feature>
<proteinExistence type="inferred from homology"/>
<evidence type="ECO:0000256" key="11">
    <source>
        <dbReference type="ARBA" id="ARBA00023136"/>
    </source>
</evidence>
<accession>A0ABT7UJP2</accession>
<dbReference type="PIRSF" id="PIRSF006247">
    <property type="entry name" value="TrkH"/>
    <property type="match status" value="1"/>
</dbReference>
<keyword evidence="7 12" id="KW-0812">Transmembrane</keyword>
<keyword evidence="11 12" id="KW-0472">Membrane</keyword>